<evidence type="ECO:0000313" key="5">
    <source>
        <dbReference type="EMBL" id="MBR7793722.1"/>
    </source>
</evidence>
<dbReference type="HAMAP" id="MF_01384">
    <property type="entry name" value="UreD"/>
    <property type="match status" value="1"/>
</dbReference>
<comment type="subcellular location">
    <subcellularLocation>
        <location evidence="3">Cytoplasm</location>
    </subcellularLocation>
</comment>
<accession>A0ABS5H5B3</accession>
<proteinExistence type="inferred from homology"/>
<keyword evidence="3" id="KW-0996">Nickel insertion</keyword>
<feature type="compositionally biased region" description="Low complexity" evidence="4">
    <location>
        <begin position="8"/>
        <end position="27"/>
    </location>
</feature>
<dbReference type="PANTHER" id="PTHR33643:SF1">
    <property type="entry name" value="UREASE ACCESSORY PROTEIN D"/>
    <property type="match status" value="1"/>
</dbReference>
<comment type="subunit">
    <text evidence="3">UreD, UreF and UreG form a complex that acts as a GTP-hydrolysis-dependent molecular chaperone, activating the urease apoprotein by helping to assemble the nickel containing metallocenter of UreC. The UreE protein probably delivers the nickel.</text>
</comment>
<dbReference type="PANTHER" id="PTHR33643">
    <property type="entry name" value="UREASE ACCESSORY PROTEIN D"/>
    <property type="match status" value="1"/>
</dbReference>
<keyword evidence="3" id="KW-0963">Cytoplasm</keyword>
<protein>
    <recommendedName>
        <fullName evidence="3">Urease accessory protein UreD</fullName>
    </recommendedName>
</protein>
<dbReference type="Proteomes" id="UP000682982">
    <property type="component" value="Unassembled WGS sequence"/>
</dbReference>
<dbReference type="Pfam" id="PF01774">
    <property type="entry name" value="UreD"/>
    <property type="match status" value="1"/>
</dbReference>
<keyword evidence="2 3" id="KW-0143">Chaperone</keyword>
<evidence type="ECO:0000256" key="1">
    <source>
        <dbReference type="ARBA" id="ARBA00007177"/>
    </source>
</evidence>
<organism evidence="5 6">
    <name type="scientific">Undibacterium rivi</name>
    <dbReference type="NCBI Taxonomy" id="2828729"/>
    <lineage>
        <taxon>Bacteria</taxon>
        <taxon>Pseudomonadati</taxon>
        <taxon>Pseudomonadota</taxon>
        <taxon>Betaproteobacteria</taxon>
        <taxon>Burkholderiales</taxon>
        <taxon>Oxalobacteraceae</taxon>
        <taxon>Undibacterium</taxon>
    </lineage>
</organism>
<evidence type="ECO:0000256" key="2">
    <source>
        <dbReference type="ARBA" id="ARBA00023186"/>
    </source>
</evidence>
<dbReference type="InterPro" id="IPR002669">
    <property type="entry name" value="UreD"/>
</dbReference>
<reference evidence="5 6" key="1">
    <citation type="submission" date="2021-04" db="EMBL/GenBank/DDBJ databases">
        <title>novel species isolated from subtropical streams in China.</title>
        <authorList>
            <person name="Lu H."/>
        </authorList>
    </citation>
    <scope>NUCLEOTIDE SEQUENCE [LARGE SCALE GENOMIC DNA]</scope>
    <source>
        <strain evidence="5 6">FT147W</strain>
    </source>
</reference>
<name>A0ABS5H5B3_9BURK</name>
<dbReference type="EMBL" id="JAGSPK010000005">
    <property type="protein sequence ID" value="MBR7793722.1"/>
    <property type="molecule type" value="Genomic_DNA"/>
</dbReference>
<evidence type="ECO:0000313" key="6">
    <source>
        <dbReference type="Proteomes" id="UP000682982"/>
    </source>
</evidence>
<gene>
    <name evidence="3" type="primary">ureD</name>
    <name evidence="5" type="ORF">KDM87_14075</name>
</gene>
<evidence type="ECO:0000256" key="4">
    <source>
        <dbReference type="SAM" id="MobiDB-lite"/>
    </source>
</evidence>
<sequence length="308" mass="33103">MSLPIIVSASDPESASSASSALSAPSAPEKKHWQARLQLGFTKDAATTRLTERQHSGPLRVQKPLYPEGAEICHAIIIHPPGGVVGGDELQISATLGAGTHVLITTPGAAKWYRGNGYTSKQAVVLHVADGAVMEWLPQETIFFDDACVSLHQDIHLSGNAAVIASDILCFGRTAAGETYTSGSIWQHSKIYRDGKLIWFEQGCLEGDGESMQSPLALAGRSVSGMVLAAGAMLSSAQLLQLREESCALLDAREPQALCGVTQMKSVLVARYLGNSSEVARTWMQLVWQHLRPVVARQPARIPRIWNT</sequence>
<feature type="region of interest" description="Disordered" evidence="4">
    <location>
        <begin position="8"/>
        <end position="29"/>
    </location>
</feature>
<comment type="caution">
    <text evidence="5">The sequence shown here is derived from an EMBL/GenBank/DDBJ whole genome shotgun (WGS) entry which is preliminary data.</text>
</comment>
<evidence type="ECO:0000256" key="3">
    <source>
        <dbReference type="HAMAP-Rule" id="MF_01384"/>
    </source>
</evidence>
<comment type="similarity">
    <text evidence="1 3">Belongs to the UreD family.</text>
</comment>
<keyword evidence="6" id="KW-1185">Reference proteome</keyword>
<dbReference type="RefSeq" id="WP_212679666.1">
    <property type="nucleotide sequence ID" value="NZ_JAGSPK010000005.1"/>
</dbReference>
<comment type="function">
    <text evidence="3">Required for maturation of urease via the functional incorporation of the urease nickel metallocenter.</text>
</comment>